<evidence type="ECO:0000313" key="3">
    <source>
        <dbReference type="Proteomes" id="UP000198589"/>
    </source>
</evidence>
<gene>
    <name evidence="2" type="ORF">SAMN05216574_10916</name>
</gene>
<sequence length="85" mass="9589">MPIDPQTARLRAQVAAHARWAKETDRTAATAAAREAAERRWDRQVDPDGKLDPAERAKRAESALKAEMARLNLRRRMARRKAEGA</sequence>
<feature type="region of interest" description="Disordered" evidence="1">
    <location>
        <begin position="21"/>
        <end position="63"/>
    </location>
</feature>
<evidence type="ECO:0000313" key="2">
    <source>
        <dbReference type="EMBL" id="SFF11884.1"/>
    </source>
</evidence>
<dbReference type="RefSeq" id="WP_092198929.1">
    <property type="nucleotide sequence ID" value="NZ_FOND01000009.1"/>
</dbReference>
<evidence type="ECO:0000256" key="1">
    <source>
        <dbReference type="SAM" id="MobiDB-lite"/>
    </source>
</evidence>
<name>A0A1I2G2E7_9ACTN</name>
<dbReference type="STRING" id="1798228.SAMN05216574_10916"/>
<organism evidence="2 3">
    <name type="scientific">Blastococcus tunisiensis</name>
    <dbReference type="NCBI Taxonomy" id="1798228"/>
    <lineage>
        <taxon>Bacteria</taxon>
        <taxon>Bacillati</taxon>
        <taxon>Actinomycetota</taxon>
        <taxon>Actinomycetes</taxon>
        <taxon>Geodermatophilales</taxon>
        <taxon>Geodermatophilaceae</taxon>
        <taxon>Blastococcus</taxon>
    </lineage>
</organism>
<protein>
    <submittedName>
        <fullName evidence="2">Uncharacterized protein</fullName>
    </submittedName>
</protein>
<dbReference type="AlphaFoldDB" id="A0A1I2G2E7"/>
<dbReference type="EMBL" id="FOND01000009">
    <property type="protein sequence ID" value="SFF11884.1"/>
    <property type="molecule type" value="Genomic_DNA"/>
</dbReference>
<keyword evidence="3" id="KW-1185">Reference proteome</keyword>
<accession>A0A1I2G2E7</accession>
<feature type="compositionally biased region" description="Basic and acidic residues" evidence="1">
    <location>
        <begin position="35"/>
        <end position="63"/>
    </location>
</feature>
<proteinExistence type="predicted"/>
<reference evidence="3" key="1">
    <citation type="submission" date="2016-10" db="EMBL/GenBank/DDBJ databases">
        <authorList>
            <person name="Varghese N."/>
            <person name="Submissions S."/>
        </authorList>
    </citation>
    <scope>NUCLEOTIDE SEQUENCE [LARGE SCALE GENOMIC DNA]</scope>
    <source>
        <strain evidence="3">DSM 46838</strain>
    </source>
</reference>
<dbReference type="Proteomes" id="UP000198589">
    <property type="component" value="Unassembled WGS sequence"/>
</dbReference>